<keyword evidence="10 18" id="KW-0067">ATP-binding</keyword>
<feature type="zinc finger region" description="C4-type" evidence="18">
    <location>
        <begin position="252"/>
        <end position="279"/>
    </location>
</feature>
<dbReference type="GO" id="GO:0009380">
    <property type="term" value="C:excinuclease repair complex"/>
    <property type="evidence" value="ECO:0007669"/>
    <property type="project" value="InterPro"/>
</dbReference>
<dbReference type="Gene3D" id="3.40.50.300">
    <property type="entry name" value="P-loop containing nucleotide triphosphate hydrolases"/>
    <property type="match status" value="2"/>
</dbReference>
<dbReference type="Gene3D" id="1.10.8.280">
    <property type="entry name" value="ABC transporter ATPase domain-like"/>
    <property type="match status" value="1"/>
</dbReference>
<dbReference type="STRING" id="291169.A9E74_00953"/>
<dbReference type="InterPro" id="IPR013815">
    <property type="entry name" value="ATP_grasp_subdomain_1"/>
</dbReference>
<comment type="similarity">
    <text evidence="15 18">Belongs to the ABC transporter superfamily. UvrA family.</text>
</comment>
<dbReference type="PANTHER" id="PTHR43152:SF3">
    <property type="entry name" value="UVRABC SYSTEM PROTEIN A"/>
    <property type="match status" value="1"/>
</dbReference>
<dbReference type="PANTHER" id="PTHR43152">
    <property type="entry name" value="UVRABC SYSTEM PROTEIN A"/>
    <property type="match status" value="1"/>
</dbReference>
<evidence type="ECO:0000256" key="11">
    <source>
        <dbReference type="ARBA" id="ARBA00022881"/>
    </source>
</evidence>
<accession>A0A1E3GTN2</accession>
<feature type="binding site" evidence="18">
    <location>
        <begin position="639"/>
        <end position="646"/>
    </location>
    <ligand>
        <name>ATP</name>
        <dbReference type="ChEBI" id="CHEBI:30616"/>
    </ligand>
</feature>
<dbReference type="InterPro" id="IPR003439">
    <property type="entry name" value="ABC_transporter-like_ATP-bd"/>
</dbReference>
<organism evidence="20 21">
    <name type="scientific">Methylophaga muralis</name>
    <dbReference type="NCBI Taxonomy" id="291169"/>
    <lineage>
        <taxon>Bacteria</taxon>
        <taxon>Pseudomonadati</taxon>
        <taxon>Pseudomonadota</taxon>
        <taxon>Gammaproteobacteria</taxon>
        <taxon>Thiotrichales</taxon>
        <taxon>Piscirickettsiaceae</taxon>
        <taxon>Methylophaga</taxon>
    </lineage>
</organism>
<dbReference type="InterPro" id="IPR041102">
    <property type="entry name" value="UvrA_inter"/>
</dbReference>
<dbReference type="InterPro" id="IPR027417">
    <property type="entry name" value="P-loop_NTPase"/>
</dbReference>
<dbReference type="GO" id="GO:0016887">
    <property type="term" value="F:ATP hydrolysis activity"/>
    <property type="evidence" value="ECO:0007669"/>
    <property type="project" value="InterPro"/>
</dbReference>
<dbReference type="Proteomes" id="UP000094379">
    <property type="component" value="Unassembled WGS sequence"/>
</dbReference>
<keyword evidence="13 18" id="KW-0234">DNA repair</keyword>
<dbReference type="NCBIfam" id="NF001503">
    <property type="entry name" value="PRK00349.1"/>
    <property type="match status" value="1"/>
</dbReference>
<dbReference type="NCBIfam" id="TIGR00630">
    <property type="entry name" value="uvra"/>
    <property type="match status" value="1"/>
</dbReference>
<proteinExistence type="inferred from homology"/>
<keyword evidence="4 18" id="KW-0677">Repeat</keyword>
<dbReference type="SUPFAM" id="SSF52540">
    <property type="entry name" value="P-loop containing nucleoside triphosphate hydrolases"/>
    <property type="match status" value="2"/>
</dbReference>
<evidence type="ECO:0000256" key="2">
    <source>
        <dbReference type="ARBA" id="ARBA00022490"/>
    </source>
</evidence>
<evidence type="ECO:0000313" key="21">
    <source>
        <dbReference type="Proteomes" id="UP000094379"/>
    </source>
</evidence>
<dbReference type="FunFam" id="1.10.8.280:FF:000001">
    <property type="entry name" value="UvrABC system protein A"/>
    <property type="match status" value="1"/>
</dbReference>
<dbReference type="GO" id="GO:0008270">
    <property type="term" value="F:zinc ion binding"/>
    <property type="evidence" value="ECO:0007669"/>
    <property type="project" value="UniProtKB-UniRule"/>
</dbReference>
<keyword evidence="8 18" id="KW-0863">Zinc-finger</keyword>
<evidence type="ECO:0000256" key="10">
    <source>
        <dbReference type="ARBA" id="ARBA00022840"/>
    </source>
</evidence>
<evidence type="ECO:0000256" key="7">
    <source>
        <dbReference type="ARBA" id="ARBA00022769"/>
    </source>
</evidence>
<evidence type="ECO:0000256" key="15">
    <source>
        <dbReference type="ARBA" id="ARBA00038000"/>
    </source>
</evidence>
<dbReference type="GO" id="GO:0009432">
    <property type="term" value="P:SOS response"/>
    <property type="evidence" value="ECO:0007669"/>
    <property type="project" value="UniProtKB-UniRule"/>
</dbReference>
<feature type="zinc finger region" description="C4-type" evidence="18">
    <location>
        <begin position="738"/>
        <end position="764"/>
    </location>
</feature>
<evidence type="ECO:0000256" key="17">
    <source>
        <dbReference type="ARBA" id="ARBA00042156"/>
    </source>
</evidence>
<dbReference type="FunFam" id="3.40.50.300:FF:000028">
    <property type="entry name" value="UvrABC system protein A"/>
    <property type="match status" value="1"/>
</dbReference>
<evidence type="ECO:0000256" key="8">
    <source>
        <dbReference type="ARBA" id="ARBA00022771"/>
    </source>
</evidence>
<evidence type="ECO:0000256" key="12">
    <source>
        <dbReference type="ARBA" id="ARBA00023125"/>
    </source>
</evidence>
<keyword evidence="6 18" id="KW-0227">DNA damage</keyword>
<name>A0A1E3GTN2_9GAMM</name>
<feature type="domain" description="ABC transporter" evidence="19">
    <location>
        <begin position="603"/>
        <end position="935"/>
    </location>
</feature>
<feature type="binding site" evidence="18">
    <location>
        <begin position="31"/>
        <end position="38"/>
    </location>
    <ligand>
        <name>ATP</name>
        <dbReference type="ChEBI" id="CHEBI:30616"/>
    </ligand>
</feature>
<keyword evidence="21" id="KW-1185">Reference proteome</keyword>
<dbReference type="PROSITE" id="PS00211">
    <property type="entry name" value="ABC_TRANSPORTER_1"/>
    <property type="match status" value="2"/>
</dbReference>
<keyword evidence="9 18" id="KW-0862">Zinc</keyword>
<evidence type="ECO:0000259" key="19">
    <source>
        <dbReference type="PROSITE" id="PS50893"/>
    </source>
</evidence>
<evidence type="ECO:0000256" key="14">
    <source>
        <dbReference type="ARBA" id="ARBA00023236"/>
    </source>
</evidence>
<gene>
    <name evidence="18 20" type="primary">uvrA</name>
    <name evidence="20" type="ORF">A9E74_00953</name>
</gene>
<keyword evidence="5 18" id="KW-0547">Nucleotide-binding</keyword>
<evidence type="ECO:0000256" key="6">
    <source>
        <dbReference type="ARBA" id="ARBA00022763"/>
    </source>
</evidence>
<keyword evidence="12 18" id="KW-0238">DNA-binding</keyword>
<dbReference type="InterPro" id="IPR003593">
    <property type="entry name" value="AAA+_ATPase"/>
</dbReference>
<dbReference type="CDD" id="cd03271">
    <property type="entry name" value="ABC_UvrA_II"/>
    <property type="match status" value="1"/>
</dbReference>
<evidence type="ECO:0000256" key="18">
    <source>
        <dbReference type="HAMAP-Rule" id="MF_00205"/>
    </source>
</evidence>
<evidence type="ECO:0000256" key="4">
    <source>
        <dbReference type="ARBA" id="ARBA00022737"/>
    </source>
</evidence>
<dbReference type="Pfam" id="PF17755">
    <property type="entry name" value="UvrA_DNA-bind"/>
    <property type="match status" value="1"/>
</dbReference>
<dbReference type="InterPro" id="IPR041552">
    <property type="entry name" value="UvrA_DNA-bd"/>
</dbReference>
<dbReference type="PROSITE" id="PS50893">
    <property type="entry name" value="ABC_TRANSPORTER_2"/>
    <property type="match status" value="1"/>
</dbReference>
<dbReference type="GO" id="GO:0009381">
    <property type="term" value="F:excinuclease ABC activity"/>
    <property type="evidence" value="ECO:0007669"/>
    <property type="project" value="UniProtKB-UniRule"/>
</dbReference>
<protein>
    <recommendedName>
        <fullName evidence="16 18">UvrABC system protein A</fullName>
        <shortName evidence="18">UvrA protein</shortName>
    </recommendedName>
    <alternativeName>
        <fullName evidence="17 18">Excinuclease ABC subunit A</fullName>
    </alternativeName>
</protein>
<keyword evidence="3 18" id="KW-0479">Metal-binding</keyword>
<dbReference type="HAMAP" id="MF_00205">
    <property type="entry name" value="UvrA"/>
    <property type="match status" value="1"/>
</dbReference>
<dbReference type="GO" id="GO:0006289">
    <property type="term" value="P:nucleotide-excision repair"/>
    <property type="evidence" value="ECO:0007669"/>
    <property type="project" value="UniProtKB-UniRule"/>
</dbReference>
<dbReference type="EMBL" id="MCRI01000006">
    <property type="protein sequence ID" value="ODN67419.1"/>
    <property type="molecule type" value="Genomic_DNA"/>
</dbReference>
<dbReference type="SMART" id="SM00382">
    <property type="entry name" value="AAA"/>
    <property type="match status" value="1"/>
</dbReference>
<keyword evidence="11 18" id="KW-0267">Excision nuclease</keyword>
<evidence type="ECO:0000256" key="3">
    <source>
        <dbReference type="ARBA" id="ARBA00022723"/>
    </source>
</evidence>
<dbReference type="AlphaFoldDB" id="A0A1E3GTN2"/>
<dbReference type="RefSeq" id="WP_069295472.1">
    <property type="nucleotide sequence ID" value="NZ_MCRI01000006.1"/>
</dbReference>
<dbReference type="Gene3D" id="3.30.1490.20">
    <property type="entry name" value="ATP-grasp fold, A domain"/>
    <property type="match status" value="1"/>
</dbReference>
<evidence type="ECO:0000256" key="16">
    <source>
        <dbReference type="ARBA" id="ARBA00039316"/>
    </source>
</evidence>
<dbReference type="Pfam" id="PF17760">
    <property type="entry name" value="UvrA_inter"/>
    <property type="match status" value="1"/>
</dbReference>
<comment type="function">
    <text evidence="18">The UvrABC repair system catalyzes the recognition and processing of DNA lesions. UvrA is an ATPase and a DNA-binding protein. A damage recognition complex composed of 2 UvrA and 2 UvrB subunits scans DNA for abnormalities. When the presence of a lesion has been verified by UvrB, the UvrA molecules dissociate.</text>
</comment>
<dbReference type="GO" id="GO:0005524">
    <property type="term" value="F:ATP binding"/>
    <property type="evidence" value="ECO:0007669"/>
    <property type="project" value="UniProtKB-UniRule"/>
</dbReference>
<evidence type="ECO:0000256" key="1">
    <source>
        <dbReference type="ARBA" id="ARBA00004496"/>
    </source>
</evidence>
<dbReference type="CDD" id="cd03270">
    <property type="entry name" value="ABC_UvrA_I"/>
    <property type="match status" value="1"/>
</dbReference>
<sequence length="939" mass="103283">MKSISIRGARTHNLKNIDLDLPRDALIVITGLSGSGKSSLAFDTLYAEGQRRYVESLSAYARQFLSMMEKPDVDHIEGLSPAISIEQKSTSHNPRSTVGTITEIYDYLRLLLARAGEPRCPTHHLPLEAQTVSQMVDTVLAMPEGKRLMLLAPVIQDRKGEHLSVFEGLRAQGFVRARVNGEVVELDDPPELELRKKHTIEAVVDRFKVREDLQQRLAESFETALKLADGVAKVVSMDDDTDQTLFSARFACSECGYSIAELEPRMFSFNNPAGACPTCDGLGIKQFVDPSRVVAHPELSLAAGAIRGWDRRNAYYYQMILSLADHFQFNIDAAFDSLPENVRQVILYGSGRTEIDFSYISDRGKRVSRKHAFEGIIPNLQRRYHETESGSVRDELAKFHSIRACPDCHGTRLTESARNVFINETNLPEITAMPIGEATRFFQQLELPGKRGEIASKIVSEISARLSFLVNVGLDYLSLARSADTLSGGEAQRIRLASQIGAGLVGVMYILDEPSIGLHQRDNDRLLATLTRLRDLGNTVIVVEHDEDAIRSADYVLDIGPGAGVHGGEIVARGTPQDIMDSEHSLTGQYLSGRRKIEIPAKREAAHAGKSIGLRGACGNNLKHVDVDIPIGLMTCVTGVSGSGKSTLINETLLKLTSKTLNGASEEPAPHTEILGLDQLDKVVAINQSPIGRTPRSNPATYTGLFTPIRELFAGTQEARARGYGPGRFSFNVKGGRCEACQGDGLIKVEMHFLPDIYVPCDVCKGQRYNRETLDIRYKGKTITEVLDMTIEDANVFFENIPVVAKKLQTLIDVGLTYIKLGQNATTLSGGEAQRVKLAKELSKRDTGKTLYILDEPTTGLHFYDIEQLLKVLHHLRDRGNTIVVIEHNLDVVKTADWVIDMGPEGGAGGGEIIAVGTPEQIAEHPRSHTGHYLKPLLK</sequence>
<dbReference type="GO" id="GO:0003677">
    <property type="term" value="F:DNA binding"/>
    <property type="evidence" value="ECO:0007669"/>
    <property type="project" value="UniProtKB-UniRule"/>
</dbReference>
<evidence type="ECO:0000313" key="20">
    <source>
        <dbReference type="EMBL" id="ODN67419.1"/>
    </source>
</evidence>
<reference evidence="20 21" key="1">
    <citation type="submission" date="2016-07" db="EMBL/GenBank/DDBJ databases">
        <title>Draft Genome Sequence of Methylophaga muralis Bur 1.</title>
        <authorList>
            <person name="Vasilenko O.V."/>
            <person name="Doronina N.V."/>
            <person name="Shmareva M.N."/>
            <person name="Tarlachkov S.V."/>
            <person name="Mustakhimov I."/>
            <person name="Trotsenko Y.A."/>
        </authorList>
    </citation>
    <scope>NUCLEOTIDE SEQUENCE [LARGE SCALE GENOMIC DNA]</scope>
    <source>
        <strain evidence="20 21">Bur 1</strain>
    </source>
</reference>
<keyword evidence="7 18" id="KW-0228">DNA excision</keyword>
<keyword evidence="14 18" id="KW-0742">SOS response</keyword>
<comment type="subunit">
    <text evidence="18">Forms a heterotetramer with UvrB during the search for lesions.</text>
</comment>
<dbReference type="PATRIC" id="fig|291169.3.peg.959"/>
<evidence type="ECO:0000256" key="5">
    <source>
        <dbReference type="ARBA" id="ARBA00022741"/>
    </source>
</evidence>
<evidence type="ECO:0000256" key="13">
    <source>
        <dbReference type="ARBA" id="ARBA00023204"/>
    </source>
</evidence>
<dbReference type="GO" id="GO:0005737">
    <property type="term" value="C:cytoplasm"/>
    <property type="evidence" value="ECO:0007669"/>
    <property type="project" value="UniProtKB-SubCell"/>
</dbReference>
<keyword evidence="2 18" id="KW-0963">Cytoplasm</keyword>
<dbReference type="FunFam" id="1.20.1580.10:FF:000002">
    <property type="entry name" value="UvrABC system protein A"/>
    <property type="match status" value="1"/>
</dbReference>
<comment type="caution">
    <text evidence="20">The sequence shown here is derived from an EMBL/GenBank/DDBJ whole genome shotgun (WGS) entry which is preliminary data.</text>
</comment>
<comment type="subcellular location">
    <subcellularLocation>
        <location evidence="1 18">Cytoplasm</location>
    </subcellularLocation>
</comment>
<dbReference type="InterPro" id="IPR017871">
    <property type="entry name" value="ABC_transporter-like_CS"/>
</dbReference>
<dbReference type="Gene3D" id="1.20.1580.10">
    <property type="entry name" value="ABC transporter ATPase like domain"/>
    <property type="match status" value="2"/>
</dbReference>
<dbReference type="InterPro" id="IPR004602">
    <property type="entry name" value="UvrA"/>
</dbReference>
<evidence type="ECO:0000256" key="9">
    <source>
        <dbReference type="ARBA" id="ARBA00022833"/>
    </source>
</evidence>